<dbReference type="AlphaFoldDB" id="A0A0A9E1M4"/>
<name>A0A0A9E1M4_ARUDO</name>
<dbReference type="EMBL" id="GBRH01206080">
    <property type="protein sequence ID" value="JAD91815.1"/>
    <property type="molecule type" value="Transcribed_RNA"/>
</dbReference>
<proteinExistence type="predicted"/>
<organism evidence="1">
    <name type="scientific">Arundo donax</name>
    <name type="common">Giant reed</name>
    <name type="synonym">Donax arundinaceus</name>
    <dbReference type="NCBI Taxonomy" id="35708"/>
    <lineage>
        <taxon>Eukaryota</taxon>
        <taxon>Viridiplantae</taxon>
        <taxon>Streptophyta</taxon>
        <taxon>Embryophyta</taxon>
        <taxon>Tracheophyta</taxon>
        <taxon>Spermatophyta</taxon>
        <taxon>Magnoliopsida</taxon>
        <taxon>Liliopsida</taxon>
        <taxon>Poales</taxon>
        <taxon>Poaceae</taxon>
        <taxon>PACMAD clade</taxon>
        <taxon>Arundinoideae</taxon>
        <taxon>Arundineae</taxon>
        <taxon>Arundo</taxon>
    </lineage>
</organism>
<accession>A0A0A9E1M4</accession>
<evidence type="ECO:0000313" key="1">
    <source>
        <dbReference type="EMBL" id="JAD91815.1"/>
    </source>
</evidence>
<reference evidence="1" key="1">
    <citation type="submission" date="2014-09" db="EMBL/GenBank/DDBJ databases">
        <authorList>
            <person name="Magalhaes I.L.F."/>
            <person name="Oliveira U."/>
            <person name="Santos F.R."/>
            <person name="Vidigal T.H.D.A."/>
            <person name="Brescovit A.D."/>
            <person name="Santos A.J."/>
        </authorList>
    </citation>
    <scope>NUCLEOTIDE SEQUENCE</scope>
    <source>
        <tissue evidence="1">Shoot tissue taken approximately 20 cm above the soil surface</tissue>
    </source>
</reference>
<reference evidence="1" key="2">
    <citation type="journal article" date="2015" name="Data Brief">
        <title>Shoot transcriptome of the giant reed, Arundo donax.</title>
        <authorList>
            <person name="Barrero R.A."/>
            <person name="Guerrero F.D."/>
            <person name="Moolhuijzen P."/>
            <person name="Goolsby J.A."/>
            <person name="Tidwell J."/>
            <person name="Bellgard S.E."/>
            <person name="Bellgard M.I."/>
        </authorList>
    </citation>
    <scope>NUCLEOTIDE SEQUENCE</scope>
    <source>
        <tissue evidence="1">Shoot tissue taken approximately 20 cm above the soil surface</tissue>
    </source>
</reference>
<protein>
    <submittedName>
        <fullName evidence="1">Uncharacterized protein</fullName>
    </submittedName>
</protein>
<sequence length="54" mass="6378">MMQMSVSRRISLLLIKSLNWSDLPYYSTHHFSFSLVNLASEINEMLSWTCLIRL</sequence>